<dbReference type="SUPFAM" id="SSF56059">
    <property type="entry name" value="Glutathione synthetase ATP-binding domain-like"/>
    <property type="match status" value="1"/>
</dbReference>
<dbReference type="PROSITE" id="PS50975">
    <property type="entry name" value="ATP_GRASP"/>
    <property type="match status" value="1"/>
</dbReference>
<evidence type="ECO:0000313" key="6">
    <source>
        <dbReference type="EMBL" id="EQD72953.1"/>
    </source>
</evidence>
<dbReference type="InterPro" id="IPR011761">
    <property type="entry name" value="ATP-grasp"/>
</dbReference>
<feature type="domain" description="ATP-grasp" evidence="5">
    <location>
        <begin position="139"/>
        <end position="175"/>
    </location>
</feature>
<keyword evidence="3" id="KW-0067">ATP-binding</keyword>
<reference evidence="6" key="2">
    <citation type="journal article" date="2014" name="ISME J.">
        <title>Microbial stratification in low pH oxic and suboxic macroscopic growths along an acid mine drainage.</title>
        <authorList>
            <person name="Mendez-Garcia C."/>
            <person name="Mesa V."/>
            <person name="Sprenger R.R."/>
            <person name="Richter M."/>
            <person name="Diez M.S."/>
            <person name="Solano J."/>
            <person name="Bargiela R."/>
            <person name="Golyshina O.V."/>
            <person name="Manteca A."/>
            <person name="Ramos J.L."/>
            <person name="Gallego J.R."/>
            <person name="Llorente I."/>
            <person name="Martins Dos Santos V.A."/>
            <person name="Jensen O.N."/>
            <person name="Pelaez A.I."/>
            <person name="Sanchez J."/>
            <person name="Ferrer M."/>
        </authorList>
    </citation>
    <scope>NUCLEOTIDE SEQUENCE</scope>
</reference>
<dbReference type="GO" id="GO:0046872">
    <property type="term" value="F:metal ion binding"/>
    <property type="evidence" value="ECO:0007669"/>
    <property type="project" value="InterPro"/>
</dbReference>
<gene>
    <name evidence="6" type="ORF">B1B_03474</name>
</gene>
<proteinExistence type="predicted"/>
<dbReference type="GO" id="GO:0005524">
    <property type="term" value="F:ATP binding"/>
    <property type="evidence" value="ECO:0007669"/>
    <property type="project" value="UniProtKB-KW"/>
</dbReference>
<comment type="caution">
    <text evidence="6">The sequence shown here is derived from an EMBL/GenBank/DDBJ whole genome shotgun (WGS) entry which is preliminary data.</text>
</comment>
<evidence type="ECO:0000256" key="3">
    <source>
        <dbReference type="ARBA" id="ARBA00022840"/>
    </source>
</evidence>
<accession>T1BWE7</accession>
<dbReference type="FunFam" id="3.30.1490.20:FF:000020">
    <property type="entry name" value="Protein lysine acetyltransferase"/>
    <property type="match status" value="1"/>
</dbReference>
<sequence length="259" mass="27698">MTADAGIGQFQGALKTLLRSPRVDGVLVIASPTGTFTSEEAARAILGGRGRSSKGVAACLFGVNDVSEAIHFLESRGVPAFTFPEEGVQGLGSLARDYAWRTRPRTQVRTFPVDRKAARATVARARRDGLSVLPEYASRELLEAYGIPFAPVRRVPDADGAVRAAEEVGYPVVLKVVSPEISHKTDVGGVALDLRDAAAVRAAVDRMRSTLRVRAPKARIEGFEVEAQVAGGEGGPDRHAARPGVRPGRRLRARGDLRR</sequence>
<organism evidence="6">
    <name type="scientific">mine drainage metagenome</name>
    <dbReference type="NCBI Taxonomy" id="410659"/>
    <lineage>
        <taxon>unclassified sequences</taxon>
        <taxon>metagenomes</taxon>
        <taxon>ecological metagenomes</taxon>
    </lineage>
</organism>
<dbReference type="InterPro" id="IPR016102">
    <property type="entry name" value="Succinyl-CoA_synth-like"/>
</dbReference>
<feature type="region of interest" description="Disordered" evidence="4">
    <location>
        <begin position="230"/>
        <end position="259"/>
    </location>
</feature>
<dbReference type="InterPro" id="IPR051538">
    <property type="entry name" value="Acyl-CoA_Synth/Transferase"/>
</dbReference>
<protein>
    <submittedName>
        <fullName evidence="6">CoA-binding domain-containing protein</fullName>
    </submittedName>
</protein>
<evidence type="ECO:0000256" key="2">
    <source>
        <dbReference type="ARBA" id="ARBA00022741"/>
    </source>
</evidence>
<dbReference type="Gene3D" id="3.30.1490.20">
    <property type="entry name" value="ATP-grasp fold, A domain"/>
    <property type="match status" value="1"/>
</dbReference>
<reference evidence="6" key="1">
    <citation type="submission" date="2013-08" db="EMBL/GenBank/DDBJ databases">
        <authorList>
            <person name="Mendez C."/>
            <person name="Richter M."/>
            <person name="Ferrer M."/>
            <person name="Sanchez J."/>
        </authorList>
    </citation>
    <scope>NUCLEOTIDE SEQUENCE</scope>
</reference>
<dbReference type="AlphaFoldDB" id="T1BWE7"/>
<keyword evidence="2" id="KW-0547">Nucleotide-binding</keyword>
<dbReference type="Pfam" id="PF13549">
    <property type="entry name" value="ATP-grasp_5"/>
    <property type="match status" value="1"/>
</dbReference>
<evidence type="ECO:0000256" key="1">
    <source>
        <dbReference type="ARBA" id="ARBA00022598"/>
    </source>
</evidence>
<feature type="non-terminal residue" evidence="6">
    <location>
        <position position="259"/>
    </location>
</feature>
<evidence type="ECO:0000256" key="4">
    <source>
        <dbReference type="SAM" id="MobiDB-lite"/>
    </source>
</evidence>
<dbReference type="SUPFAM" id="SSF52210">
    <property type="entry name" value="Succinyl-CoA synthetase domains"/>
    <property type="match status" value="1"/>
</dbReference>
<dbReference type="InterPro" id="IPR013815">
    <property type="entry name" value="ATP_grasp_subdomain_1"/>
</dbReference>
<dbReference type="GO" id="GO:0016874">
    <property type="term" value="F:ligase activity"/>
    <property type="evidence" value="ECO:0007669"/>
    <property type="project" value="UniProtKB-KW"/>
</dbReference>
<dbReference type="EMBL" id="AUZY01002135">
    <property type="protein sequence ID" value="EQD72953.1"/>
    <property type="molecule type" value="Genomic_DNA"/>
</dbReference>
<evidence type="ECO:0000259" key="5">
    <source>
        <dbReference type="PROSITE" id="PS50975"/>
    </source>
</evidence>
<name>T1BWE7_9ZZZZ</name>
<dbReference type="PANTHER" id="PTHR43334:SF1">
    <property type="entry name" value="3-HYDROXYPROPIONATE--COA LIGASE [ADP-FORMING]"/>
    <property type="match status" value="1"/>
</dbReference>
<dbReference type="Gene3D" id="3.40.50.261">
    <property type="entry name" value="Succinyl-CoA synthetase domains"/>
    <property type="match status" value="1"/>
</dbReference>
<keyword evidence="1" id="KW-0436">Ligase</keyword>
<dbReference type="PANTHER" id="PTHR43334">
    <property type="entry name" value="ACETATE--COA LIGASE [ADP-FORMING]"/>
    <property type="match status" value="1"/>
</dbReference>